<dbReference type="AlphaFoldDB" id="A0A437J285"/>
<sequence>MSDSTLMNSGISTQVSNAIGAHGAWKLRLKTAITTGRSDITPEKAACDNECAFGKWLYGDELDAGTKAGLPFQVVKRLHGEFHHSAGSVLALALGGRTADAQALLNGDYTERSDKLVRALSKWKRELI</sequence>
<dbReference type="RefSeq" id="WP_127692204.1">
    <property type="nucleotide sequence ID" value="NZ_RZUL01000021.1"/>
</dbReference>
<dbReference type="Pfam" id="PF13682">
    <property type="entry name" value="CZB"/>
    <property type="match status" value="1"/>
</dbReference>
<gene>
    <name evidence="2" type="ORF">ENE74_17815</name>
</gene>
<protein>
    <recommendedName>
        <fullName evidence="1">Chemoreceptor zinc-binding domain-containing protein</fullName>
    </recommendedName>
</protein>
<dbReference type="OrthoDB" id="7508312at2"/>
<dbReference type="Proteomes" id="UP000282977">
    <property type="component" value="Unassembled WGS sequence"/>
</dbReference>
<evidence type="ECO:0000259" key="1">
    <source>
        <dbReference type="Pfam" id="PF13682"/>
    </source>
</evidence>
<proteinExistence type="predicted"/>
<keyword evidence="3" id="KW-1185">Reference proteome</keyword>
<comment type="caution">
    <text evidence="2">The sequence shown here is derived from an EMBL/GenBank/DDBJ whole genome shotgun (WGS) entry which is preliminary data.</text>
</comment>
<evidence type="ECO:0000313" key="3">
    <source>
        <dbReference type="Proteomes" id="UP000282977"/>
    </source>
</evidence>
<dbReference type="EMBL" id="RZUL01000021">
    <property type="protein sequence ID" value="RVT38261.1"/>
    <property type="molecule type" value="Genomic_DNA"/>
</dbReference>
<name>A0A437J285_9SPHN</name>
<feature type="domain" description="Chemoreceptor zinc-binding" evidence="1">
    <location>
        <begin position="22"/>
        <end position="89"/>
    </location>
</feature>
<accession>A0A437J285</accession>
<dbReference type="InterPro" id="IPR025991">
    <property type="entry name" value="Chemoreceptor_zinc-bind_dom"/>
</dbReference>
<evidence type="ECO:0000313" key="2">
    <source>
        <dbReference type="EMBL" id="RVT38261.1"/>
    </source>
</evidence>
<reference evidence="2 3" key="1">
    <citation type="submission" date="2019-01" db="EMBL/GenBank/DDBJ databases">
        <authorList>
            <person name="Chen W.-M."/>
        </authorList>
    </citation>
    <scope>NUCLEOTIDE SEQUENCE [LARGE SCALE GENOMIC DNA]</scope>
    <source>
        <strain evidence="2 3">TLA-22</strain>
    </source>
</reference>
<organism evidence="2 3">
    <name type="scientific">Sphingobium algorifonticola</name>
    <dbReference type="NCBI Taxonomy" id="2008318"/>
    <lineage>
        <taxon>Bacteria</taxon>
        <taxon>Pseudomonadati</taxon>
        <taxon>Pseudomonadota</taxon>
        <taxon>Alphaproteobacteria</taxon>
        <taxon>Sphingomonadales</taxon>
        <taxon>Sphingomonadaceae</taxon>
        <taxon>Sphingobium</taxon>
    </lineage>
</organism>
<dbReference type="Gene3D" id="1.20.120.30">
    <property type="entry name" value="Aspartate receptor, ligand-binding domain"/>
    <property type="match status" value="1"/>
</dbReference>